<evidence type="ECO:0000256" key="4">
    <source>
        <dbReference type="ARBA" id="ARBA00022989"/>
    </source>
</evidence>
<evidence type="ECO:0000259" key="7">
    <source>
        <dbReference type="Pfam" id="PF02687"/>
    </source>
</evidence>
<sequence length="895" mass="100461">MRFNGNMLRKKIFRDIKRNFGQFFTIFAMVFLAIMAFSGISAFSDGLKYSSVEFYEKNNLEDLWLYSENFTTDDIDTIKALDNVTDVERYLTMPGSVDINSKEGSEPLNIQMELNFLDGEDDVKNISSMYLRDGEEYSPDKDGVWIGYYFAKARGIKVGDKLTFYVEGYEFTETVRGIVSSPDHVYTVSDSSVIFQNAADFGWAYLSINEFPKEYLYDEILKEDDVAEMLDSASDIQEAVDAYKEVGADIDFVKDELDIDEDVDLETALDKAELINSGKASVSDKEAFIKALDPDFKLEDCYVYPNAIVDVTGTAPNPYIDSKELIQFEDKLKSVKNEIYELDDISVSAITDRDVWGSYASLKAESEEGDTYSGMFSFLFVFIAGLSVVTTMSRFVKKQRVQIGTLKALGFRNTRVTIHYIAYGFWVSLMAAALGLVIGGPVLGQPFLNMELSMFDLPGAHRCILSKNYIIAIMIVAAITIITYLSIKSILKESAAQTLRLEVPHIKIKAKEGGKGLSARLPFSVKWNLRDILRSRSRSIMAIVGVMGSTLLIVMAFGMQDSLNHYLEWEFDNIQAYNYKLTLSENVSDDRLGELFDTYGDASSQTVAIEYKDTDGNIITSAITVNDSDGYLRVSGHDTSTYDINDGIPDNTKGDINEEGALYATEKLLKENNLSLGDTLTWRIMGEDDWYETKIVSAYRDPQSQQFSMTRAAFEGLGETYVCDTIYTDDDLSDITDSDIDGVSTITSIESMKEQMNSMLEMISSMIVLLIAISAILGFIIIYNMGILALSEKMYQFATLKVLGFKFRKLALIYTQQNLWLTIIGIILGLPLGYEFTDFMFKYAIGDNYDFFANIDLSAYLIAIIGTLMIMLVTSIVLSRSLKKVDMVASLKANE</sequence>
<keyword evidence="2" id="KW-1003">Cell membrane</keyword>
<dbReference type="PANTHER" id="PTHR30287:SF2">
    <property type="entry name" value="BLL1001 PROTEIN"/>
    <property type="match status" value="1"/>
</dbReference>
<accession>A0A317G3R2</accession>
<dbReference type="AlphaFoldDB" id="A0A317G3R2"/>
<keyword evidence="4 6" id="KW-1133">Transmembrane helix</keyword>
<protein>
    <recommendedName>
        <fullName evidence="7">ABC3 transporter permease C-terminal domain-containing protein</fullName>
    </recommendedName>
</protein>
<proteinExistence type="predicted"/>
<feature type="transmembrane region" description="Helical" evidence="6">
    <location>
        <begin position="811"/>
        <end position="834"/>
    </location>
</feature>
<dbReference type="Pfam" id="PF02687">
    <property type="entry name" value="FtsX"/>
    <property type="match status" value="2"/>
</dbReference>
<feature type="transmembrane region" description="Helical" evidence="6">
    <location>
        <begin position="375"/>
        <end position="396"/>
    </location>
</feature>
<evidence type="ECO:0000313" key="9">
    <source>
        <dbReference type="Proteomes" id="UP000245488"/>
    </source>
</evidence>
<dbReference type="PANTHER" id="PTHR30287">
    <property type="entry name" value="MEMBRANE COMPONENT OF PREDICTED ABC SUPERFAMILY METABOLITE UPTAKE TRANSPORTER"/>
    <property type="match status" value="1"/>
</dbReference>
<reference evidence="8 9" key="1">
    <citation type="submission" date="2017-09" db="EMBL/GenBank/DDBJ databases">
        <title>High-quality draft genome sequence of Butyrivibrio fibrisolvens INBov1, isolated from cow rumen.</title>
        <authorList>
            <person name="Rodriguez Hernaez J."/>
            <person name="Rivarola M."/>
            <person name="Paniego N."/>
            <person name="Cravero S."/>
            <person name="Ceron Cucchi M."/>
            <person name="Martinez M.C."/>
        </authorList>
    </citation>
    <scope>NUCLEOTIDE SEQUENCE [LARGE SCALE GENOMIC DNA]</scope>
    <source>
        <strain evidence="8 9">INBov1</strain>
    </source>
</reference>
<name>A0A317G3R2_BUTFI</name>
<evidence type="ECO:0000313" key="8">
    <source>
        <dbReference type="EMBL" id="PWT27293.1"/>
    </source>
</evidence>
<dbReference type="Proteomes" id="UP000245488">
    <property type="component" value="Chromosome"/>
</dbReference>
<feature type="transmembrane region" description="Helical" evidence="6">
    <location>
        <begin position="540"/>
        <end position="559"/>
    </location>
</feature>
<dbReference type="EMBL" id="NXNG01000001">
    <property type="protein sequence ID" value="PWT27293.1"/>
    <property type="molecule type" value="Genomic_DNA"/>
</dbReference>
<feature type="transmembrane region" description="Helical" evidence="6">
    <location>
        <begin position="857"/>
        <end position="878"/>
    </location>
</feature>
<comment type="caution">
    <text evidence="8">The sequence shown here is derived from an EMBL/GenBank/DDBJ whole genome shotgun (WGS) entry which is preliminary data.</text>
</comment>
<feature type="transmembrane region" description="Helical" evidence="6">
    <location>
        <begin position="762"/>
        <end position="790"/>
    </location>
</feature>
<evidence type="ECO:0000256" key="3">
    <source>
        <dbReference type="ARBA" id="ARBA00022692"/>
    </source>
</evidence>
<feature type="transmembrane region" description="Helical" evidence="6">
    <location>
        <begin position="20"/>
        <end position="43"/>
    </location>
</feature>
<feature type="transmembrane region" description="Helical" evidence="6">
    <location>
        <begin position="417"/>
        <end position="444"/>
    </location>
</feature>
<comment type="subcellular location">
    <subcellularLocation>
        <location evidence="1">Cell membrane</location>
        <topology evidence="1">Multi-pass membrane protein</topology>
    </subcellularLocation>
</comment>
<organism evidence="8 9">
    <name type="scientific">Butyrivibrio fibrisolvens</name>
    <dbReference type="NCBI Taxonomy" id="831"/>
    <lineage>
        <taxon>Bacteria</taxon>
        <taxon>Bacillati</taxon>
        <taxon>Bacillota</taxon>
        <taxon>Clostridia</taxon>
        <taxon>Lachnospirales</taxon>
        <taxon>Lachnospiraceae</taxon>
        <taxon>Butyrivibrio</taxon>
    </lineage>
</organism>
<evidence type="ECO:0000256" key="6">
    <source>
        <dbReference type="SAM" id="Phobius"/>
    </source>
</evidence>
<evidence type="ECO:0000256" key="1">
    <source>
        <dbReference type="ARBA" id="ARBA00004651"/>
    </source>
</evidence>
<feature type="transmembrane region" description="Helical" evidence="6">
    <location>
        <begin position="464"/>
        <end position="487"/>
    </location>
</feature>
<feature type="domain" description="ABC3 transporter permease C-terminal" evidence="7">
    <location>
        <begin position="769"/>
        <end position="884"/>
    </location>
</feature>
<keyword evidence="3 6" id="KW-0812">Transmembrane</keyword>
<gene>
    <name evidence="8" type="ORF">CPT75_09370</name>
</gene>
<dbReference type="InterPro" id="IPR003838">
    <property type="entry name" value="ABC3_permease_C"/>
</dbReference>
<feature type="domain" description="ABC3 transporter permease C-terminal" evidence="7">
    <location>
        <begin position="375"/>
        <end position="494"/>
    </location>
</feature>
<keyword evidence="5 6" id="KW-0472">Membrane</keyword>
<keyword evidence="9" id="KW-1185">Reference proteome</keyword>
<dbReference type="InterPro" id="IPR038766">
    <property type="entry name" value="Membrane_comp_ABC_pdt"/>
</dbReference>
<dbReference type="GO" id="GO:0005886">
    <property type="term" value="C:plasma membrane"/>
    <property type="evidence" value="ECO:0007669"/>
    <property type="project" value="UniProtKB-SubCell"/>
</dbReference>
<evidence type="ECO:0000256" key="2">
    <source>
        <dbReference type="ARBA" id="ARBA00022475"/>
    </source>
</evidence>
<evidence type="ECO:0000256" key="5">
    <source>
        <dbReference type="ARBA" id="ARBA00023136"/>
    </source>
</evidence>